<gene>
    <name evidence="2" type="ORF">K435DRAFT_905708</name>
</gene>
<feature type="region of interest" description="Disordered" evidence="1">
    <location>
        <begin position="97"/>
        <end position="166"/>
    </location>
</feature>
<dbReference type="Proteomes" id="UP000297245">
    <property type="component" value="Unassembled WGS sequence"/>
</dbReference>
<protein>
    <submittedName>
        <fullName evidence="2">Uncharacterized protein</fullName>
    </submittedName>
</protein>
<dbReference type="EMBL" id="ML181406">
    <property type="protein sequence ID" value="THU75892.1"/>
    <property type="molecule type" value="Genomic_DNA"/>
</dbReference>
<evidence type="ECO:0000256" key="1">
    <source>
        <dbReference type="SAM" id="MobiDB-lite"/>
    </source>
</evidence>
<evidence type="ECO:0000313" key="2">
    <source>
        <dbReference type="EMBL" id="THU75892.1"/>
    </source>
</evidence>
<sequence>MSKTKVKIRNIAPERSRKPVKMCSLYSERKNTPVTSPRSRKSSQEGRSYNDLLGEDGGRVSSWQGILNHNGQVVMILTDQRFQSYRAAEVDKIWEICPETSGNDPGSKYPYNESKMDRINAERRSSRSDYESKENEGEMKEKCNKEVSKTKSTYTKNAAVWDNSPQ</sequence>
<organism evidence="2 3">
    <name type="scientific">Dendrothele bispora (strain CBS 962.96)</name>
    <dbReference type="NCBI Taxonomy" id="1314807"/>
    <lineage>
        <taxon>Eukaryota</taxon>
        <taxon>Fungi</taxon>
        <taxon>Dikarya</taxon>
        <taxon>Basidiomycota</taxon>
        <taxon>Agaricomycotina</taxon>
        <taxon>Agaricomycetes</taxon>
        <taxon>Agaricomycetidae</taxon>
        <taxon>Agaricales</taxon>
        <taxon>Agaricales incertae sedis</taxon>
        <taxon>Dendrothele</taxon>
    </lineage>
</organism>
<name>A0A4S8KK54_DENBC</name>
<evidence type="ECO:0000313" key="3">
    <source>
        <dbReference type="Proteomes" id="UP000297245"/>
    </source>
</evidence>
<proteinExistence type="predicted"/>
<feature type="compositionally biased region" description="Basic and acidic residues" evidence="1">
    <location>
        <begin position="114"/>
        <end position="149"/>
    </location>
</feature>
<reference evidence="2 3" key="1">
    <citation type="journal article" date="2019" name="Nat. Ecol. Evol.">
        <title>Megaphylogeny resolves global patterns of mushroom evolution.</title>
        <authorList>
            <person name="Varga T."/>
            <person name="Krizsan K."/>
            <person name="Foldi C."/>
            <person name="Dima B."/>
            <person name="Sanchez-Garcia M."/>
            <person name="Sanchez-Ramirez S."/>
            <person name="Szollosi G.J."/>
            <person name="Szarkandi J.G."/>
            <person name="Papp V."/>
            <person name="Albert L."/>
            <person name="Andreopoulos W."/>
            <person name="Angelini C."/>
            <person name="Antonin V."/>
            <person name="Barry K.W."/>
            <person name="Bougher N.L."/>
            <person name="Buchanan P."/>
            <person name="Buyck B."/>
            <person name="Bense V."/>
            <person name="Catcheside P."/>
            <person name="Chovatia M."/>
            <person name="Cooper J."/>
            <person name="Damon W."/>
            <person name="Desjardin D."/>
            <person name="Finy P."/>
            <person name="Geml J."/>
            <person name="Haridas S."/>
            <person name="Hughes K."/>
            <person name="Justo A."/>
            <person name="Karasinski D."/>
            <person name="Kautmanova I."/>
            <person name="Kiss B."/>
            <person name="Kocsube S."/>
            <person name="Kotiranta H."/>
            <person name="LaButti K.M."/>
            <person name="Lechner B.E."/>
            <person name="Liimatainen K."/>
            <person name="Lipzen A."/>
            <person name="Lukacs Z."/>
            <person name="Mihaltcheva S."/>
            <person name="Morgado L.N."/>
            <person name="Niskanen T."/>
            <person name="Noordeloos M.E."/>
            <person name="Ohm R.A."/>
            <person name="Ortiz-Santana B."/>
            <person name="Ovrebo C."/>
            <person name="Racz N."/>
            <person name="Riley R."/>
            <person name="Savchenko A."/>
            <person name="Shiryaev A."/>
            <person name="Soop K."/>
            <person name="Spirin V."/>
            <person name="Szebenyi C."/>
            <person name="Tomsovsky M."/>
            <person name="Tulloss R.E."/>
            <person name="Uehling J."/>
            <person name="Grigoriev I.V."/>
            <person name="Vagvolgyi C."/>
            <person name="Papp T."/>
            <person name="Martin F.M."/>
            <person name="Miettinen O."/>
            <person name="Hibbett D.S."/>
            <person name="Nagy L.G."/>
        </authorList>
    </citation>
    <scope>NUCLEOTIDE SEQUENCE [LARGE SCALE GENOMIC DNA]</scope>
    <source>
        <strain evidence="2 3">CBS 962.96</strain>
    </source>
</reference>
<accession>A0A4S8KK54</accession>
<keyword evidence="3" id="KW-1185">Reference proteome</keyword>
<dbReference type="AlphaFoldDB" id="A0A4S8KK54"/>
<feature type="region of interest" description="Disordered" evidence="1">
    <location>
        <begin position="1"/>
        <end position="55"/>
    </location>
</feature>